<evidence type="ECO:0000256" key="7">
    <source>
        <dbReference type="SAM" id="MobiDB-lite"/>
    </source>
</evidence>
<keyword evidence="5 6" id="KW-0408">Iron</keyword>
<gene>
    <name evidence="9" type="ORF">MICPUN_108675</name>
</gene>
<comment type="cofactor">
    <cofactor evidence="6">
        <name>Fe(2+)</name>
        <dbReference type="ChEBI" id="CHEBI:29033"/>
    </cofactor>
    <text evidence="6">Binds 1 Fe(2+) ion per subunit.</text>
</comment>
<dbReference type="InterPro" id="IPR005123">
    <property type="entry name" value="Oxoglu/Fe-dep_dioxygenase_dom"/>
</dbReference>
<dbReference type="KEGG" id="mis:MICPUN_108675"/>
<dbReference type="InterPro" id="IPR027450">
    <property type="entry name" value="AlkB-like"/>
</dbReference>
<evidence type="ECO:0000256" key="5">
    <source>
        <dbReference type="ARBA" id="ARBA00023004"/>
    </source>
</evidence>
<dbReference type="RefSeq" id="XP_002503697.1">
    <property type="nucleotide sequence ID" value="XM_002503651.1"/>
</dbReference>
<dbReference type="EMBL" id="CP001328">
    <property type="protein sequence ID" value="ACO64955.1"/>
    <property type="molecule type" value="Genomic_DNA"/>
</dbReference>
<dbReference type="InterPro" id="IPR004574">
    <property type="entry name" value="Alkb"/>
</dbReference>
<dbReference type="GO" id="GO:0035515">
    <property type="term" value="F:oxidative RNA demethylase activity"/>
    <property type="evidence" value="ECO:0007669"/>
    <property type="project" value="TreeGrafter"/>
</dbReference>
<name>C1EB25_MICCC</name>
<dbReference type="PANTHER" id="PTHR16557">
    <property type="entry name" value="ALKYLATED DNA REPAIR PROTEIN ALKB-RELATED"/>
    <property type="match status" value="1"/>
</dbReference>
<dbReference type="PROSITE" id="PS51471">
    <property type="entry name" value="FE2OG_OXY"/>
    <property type="match status" value="1"/>
</dbReference>
<dbReference type="InterPro" id="IPR037151">
    <property type="entry name" value="AlkB-like_sf"/>
</dbReference>
<keyword evidence="3" id="KW-0223">Dioxygenase</keyword>
<feature type="binding site" evidence="6">
    <location>
        <position position="219"/>
    </location>
    <ligand>
        <name>Fe cation</name>
        <dbReference type="ChEBI" id="CHEBI:24875"/>
        <note>catalytic</note>
    </ligand>
</feature>
<dbReference type="FunCoup" id="C1EB25">
    <property type="interactions" value="35"/>
</dbReference>
<reference evidence="9 10" key="1">
    <citation type="journal article" date="2009" name="Science">
        <title>Green evolution and dynamic adaptations revealed by genomes of the marine picoeukaryotes Micromonas.</title>
        <authorList>
            <person name="Worden A.Z."/>
            <person name="Lee J.H."/>
            <person name="Mock T."/>
            <person name="Rouze P."/>
            <person name="Simmons M.P."/>
            <person name="Aerts A.L."/>
            <person name="Allen A.E."/>
            <person name="Cuvelier M.L."/>
            <person name="Derelle E."/>
            <person name="Everett M.V."/>
            <person name="Foulon E."/>
            <person name="Grimwood J."/>
            <person name="Gundlach H."/>
            <person name="Henrissat B."/>
            <person name="Napoli C."/>
            <person name="McDonald S.M."/>
            <person name="Parker M.S."/>
            <person name="Rombauts S."/>
            <person name="Salamov A."/>
            <person name="Von Dassow P."/>
            <person name="Badger J.H."/>
            <person name="Coutinho P.M."/>
            <person name="Demir E."/>
            <person name="Dubchak I."/>
            <person name="Gentemann C."/>
            <person name="Eikrem W."/>
            <person name="Gready J.E."/>
            <person name="John U."/>
            <person name="Lanier W."/>
            <person name="Lindquist E.A."/>
            <person name="Lucas S."/>
            <person name="Mayer K.F."/>
            <person name="Moreau H."/>
            <person name="Not F."/>
            <person name="Otillar R."/>
            <person name="Panaud O."/>
            <person name="Pangilinan J."/>
            <person name="Paulsen I."/>
            <person name="Piegu B."/>
            <person name="Poliakov A."/>
            <person name="Robbens S."/>
            <person name="Schmutz J."/>
            <person name="Toulza E."/>
            <person name="Wyss T."/>
            <person name="Zelensky A."/>
            <person name="Zhou K."/>
            <person name="Armbrust E.V."/>
            <person name="Bhattacharya D."/>
            <person name="Goodenough U.W."/>
            <person name="Van de Peer Y."/>
            <person name="Grigoriev I.V."/>
        </authorList>
    </citation>
    <scope>NUCLEOTIDE SEQUENCE [LARGE SCALE GENOMIC DNA]</scope>
    <source>
        <strain evidence="10">RCC299 / NOUM17</strain>
    </source>
</reference>
<keyword evidence="2 6" id="KW-0479">Metal-binding</keyword>
<proteinExistence type="inferred from homology"/>
<dbReference type="OrthoDB" id="6614653at2759"/>
<dbReference type="InParanoid" id="C1EB25"/>
<feature type="region of interest" description="Disordered" evidence="7">
    <location>
        <begin position="73"/>
        <end position="92"/>
    </location>
</feature>
<feature type="binding site" evidence="6">
    <location>
        <position position="217"/>
    </location>
    <ligand>
        <name>Fe cation</name>
        <dbReference type="ChEBI" id="CHEBI:24875"/>
        <note>catalytic</note>
    </ligand>
</feature>
<evidence type="ECO:0000313" key="10">
    <source>
        <dbReference type="Proteomes" id="UP000002009"/>
    </source>
</evidence>
<keyword evidence="10" id="KW-1185">Reference proteome</keyword>
<dbReference type="Proteomes" id="UP000002009">
    <property type="component" value="Chromosome 7"/>
</dbReference>
<dbReference type="Gene3D" id="2.60.120.590">
    <property type="entry name" value="Alpha-ketoglutarate-dependent dioxygenase AlkB-like"/>
    <property type="match status" value="1"/>
</dbReference>
<dbReference type="GO" id="GO:0005737">
    <property type="term" value="C:cytoplasm"/>
    <property type="evidence" value="ECO:0007669"/>
    <property type="project" value="TreeGrafter"/>
</dbReference>
<protein>
    <recommendedName>
        <fullName evidence="8">Fe2OG dioxygenase domain-containing protein</fullName>
    </recommendedName>
</protein>
<evidence type="ECO:0000256" key="2">
    <source>
        <dbReference type="ARBA" id="ARBA00022723"/>
    </source>
</evidence>
<dbReference type="GO" id="GO:0035516">
    <property type="term" value="F:broad specificity oxidative DNA demethylase activity"/>
    <property type="evidence" value="ECO:0007669"/>
    <property type="project" value="TreeGrafter"/>
</dbReference>
<dbReference type="GO" id="GO:0008198">
    <property type="term" value="F:ferrous iron binding"/>
    <property type="evidence" value="ECO:0007669"/>
    <property type="project" value="TreeGrafter"/>
</dbReference>
<sequence length="334" mass="36247">MGHDTLVTSLKTALGPGPYRSFRATSHALQLGDVSPDVWYGTASRAVRDADLLDAVVRSIPDAGVRSEVERAHRDRVDAGAGASTSEEEARVMGEKGSVAEVLAPGLVCLRRAIDLETQAWLAERAFEVGEGKDGRQGFYNTVPGDAPGDAPVLRLNQGTRGRVILPVSDFPERLGRIVRGCVRCAQTADSCTNVPDMNPTTALVNFYKEGAKFKWHRDSEDPAHARHDTGPPIVSFTVGLSADFSYKNRFEDATHRTVRLNSGDVLLFGGPSRMIVHSVTGVVPRTMPPMLRGRMLHGRLNVTVRDIGRGVIDSSMFPAYRVSYGGVQSEDSY</sequence>
<evidence type="ECO:0000256" key="6">
    <source>
        <dbReference type="PIRSR" id="PIRSR604574-2"/>
    </source>
</evidence>
<evidence type="ECO:0000256" key="4">
    <source>
        <dbReference type="ARBA" id="ARBA00023002"/>
    </source>
</evidence>
<evidence type="ECO:0000259" key="8">
    <source>
        <dbReference type="PROSITE" id="PS51471"/>
    </source>
</evidence>
<dbReference type="GO" id="GO:0035513">
    <property type="term" value="P:oxidative RNA demethylation"/>
    <property type="evidence" value="ECO:0007669"/>
    <property type="project" value="TreeGrafter"/>
</dbReference>
<accession>C1EB25</accession>
<dbReference type="STRING" id="296587.C1EB25"/>
<dbReference type="Pfam" id="PF13532">
    <property type="entry name" value="2OG-FeII_Oxy_2"/>
    <property type="match status" value="1"/>
</dbReference>
<dbReference type="GeneID" id="8245343"/>
<dbReference type="OMA" id="FKWHKDS"/>
<comment type="similarity">
    <text evidence="1">Belongs to the alkB family.</text>
</comment>
<evidence type="ECO:0000313" key="9">
    <source>
        <dbReference type="EMBL" id="ACO64955.1"/>
    </source>
</evidence>
<dbReference type="SUPFAM" id="SSF51197">
    <property type="entry name" value="Clavaminate synthase-like"/>
    <property type="match status" value="1"/>
</dbReference>
<feature type="binding site" evidence="6">
    <location>
        <position position="278"/>
    </location>
    <ligand>
        <name>Fe cation</name>
        <dbReference type="ChEBI" id="CHEBI:24875"/>
        <note>catalytic</note>
    </ligand>
</feature>
<evidence type="ECO:0000256" key="3">
    <source>
        <dbReference type="ARBA" id="ARBA00022964"/>
    </source>
</evidence>
<dbReference type="eggNOG" id="KOG2731">
    <property type="taxonomic scope" value="Eukaryota"/>
</dbReference>
<keyword evidence="4" id="KW-0560">Oxidoreductase</keyword>
<organism evidence="9 10">
    <name type="scientific">Micromonas commoda (strain RCC299 / NOUM17 / CCMP2709)</name>
    <name type="common">Picoplanktonic green alga</name>
    <dbReference type="NCBI Taxonomy" id="296587"/>
    <lineage>
        <taxon>Eukaryota</taxon>
        <taxon>Viridiplantae</taxon>
        <taxon>Chlorophyta</taxon>
        <taxon>Mamiellophyceae</taxon>
        <taxon>Mamiellales</taxon>
        <taxon>Mamiellaceae</taxon>
        <taxon>Micromonas</taxon>
    </lineage>
</organism>
<evidence type="ECO:0000256" key="1">
    <source>
        <dbReference type="ARBA" id="ARBA00007879"/>
    </source>
</evidence>
<dbReference type="PANTHER" id="PTHR16557:SF2">
    <property type="entry name" value="NUCLEIC ACID DIOXYGENASE ALKBH1"/>
    <property type="match status" value="1"/>
</dbReference>
<feature type="domain" description="Fe2OG dioxygenase" evidence="8">
    <location>
        <begin position="199"/>
        <end position="309"/>
    </location>
</feature>
<dbReference type="AlphaFoldDB" id="C1EB25"/>